<dbReference type="Proteomes" id="UP000629468">
    <property type="component" value="Unassembled WGS sequence"/>
</dbReference>
<evidence type="ECO:0000313" key="2">
    <source>
        <dbReference type="EMBL" id="KAF7768454.1"/>
    </source>
</evidence>
<feature type="compositionally biased region" description="Low complexity" evidence="1">
    <location>
        <begin position="171"/>
        <end position="252"/>
    </location>
</feature>
<feature type="region of interest" description="Disordered" evidence="1">
    <location>
        <begin position="297"/>
        <end position="324"/>
    </location>
</feature>
<feature type="compositionally biased region" description="Polar residues" evidence="1">
    <location>
        <begin position="298"/>
        <end position="307"/>
    </location>
</feature>
<protein>
    <submittedName>
        <fullName evidence="2">Uncharacterized protein</fullName>
    </submittedName>
</protein>
<organism evidence="2 3">
    <name type="scientific">Agaricus bisporus var. burnettii</name>
    <dbReference type="NCBI Taxonomy" id="192524"/>
    <lineage>
        <taxon>Eukaryota</taxon>
        <taxon>Fungi</taxon>
        <taxon>Dikarya</taxon>
        <taxon>Basidiomycota</taxon>
        <taxon>Agaricomycotina</taxon>
        <taxon>Agaricomycetes</taxon>
        <taxon>Agaricomycetidae</taxon>
        <taxon>Agaricales</taxon>
        <taxon>Agaricineae</taxon>
        <taxon>Agaricaceae</taxon>
        <taxon>Agaricus</taxon>
    </lineage>
</organism>
<dbReference type="EMBL" id="JABXXO010000010">
    <property type="protein sequence ID" value="KAF7768454.1"/>
    <property type="molecule type" value="Genomic_DNA"/>
</dbReference>
<reference evidence="2 3" key="1">
    <citation type="journal article" name="Sci. Rep.">
        <title>Telomere-to-telomere assembled and centromere annotated genomes of the two main subspecies of the button mushroom Agaricus bisporus reveal especially polymorphic chromosome ends.</title>
        <authorList>
            <person name="Sonnenberg A.S.M."/>
            <person name="Sedaghat-Telgerd N."/>
            <person name="Lavrijssen B."/>
            <person name="Ohm R.A."/>
            <person name="Hendrickx P.M."/>
            <person name="Scholtmeijer K."/>
            <person name="Baars J.J.P."/>
            <person name="van Peer A."/>
        </authorList>
    </citation>
    <scope>NUCLEOTIDE SEQUENCE [LARGE SCALE GENOMIC DNA]</scope>
    <source>
        <strain evidence="2 3">H119_p4</strain>
    </source>
</reference>
<dbReference type="AlphaFoldDB" id="A0A8H7EZ66"/>
<feature type="compositionally biased region" description="Low complexity" evidence="1">
    <location>
        <begin position="308"/>
        <end position="324"/>
    </location>
</feature>
<evidence type="ECO:0000256" key="1">
    <source>
        <dbReference type="SAM" id="MobiDB-lite"/>
    </source>
</evidence>
<gene>
    <name evidence="2" type="ORF">Agabi119p4_7697</name>
</gene>
<feature type="region of interest" description="Disordered" evidence="1">
    <location>
        <begin position="345"/>
        <end position="383"/>
    </location>
</feature>
<name>A0A8H7EZ66_AGABI</name>
<sequence>MALTAAALERVFCLWRDGDLSVDLIKWASSTRIQAITFMPKVGPKGVQTTYHTNFSELRWAKSTKKFFKTIKARVKLTEEKKLDVSCILSCANIYVKPKKKGQNKLATTNTGDEDELDSDDSILGDTPKPICIHNSSMPLSSTPSACPIQVLSTPALLAHGNPSSRVQLPFQQPSFSHPGSSSGASTRGSSRAPSSRFSSAPSSQAPSVPSSRALSSRAPSVLSSQASSHAPSVPLSRASSPAPSVPPSRALSHGISVVSTRGSSCSSSLDSFHISSTASIHSSSLSSHTPSIIHTYGISSRGSSAVPSHSHTQPTSHSSLPSTSLLNNNYSLYQLSTGLLEPSQPSKAALTSTTAQRDQQASHGRQASTFGMVPIKLNHDSH</sequence>
<comment type="caution">
    <text evidence="2">The sequence shown here is derived from an EMBL/GenBank/DDBJ whole genome shotgun (WGS) entry which is preliminary data.</text>
</comment>
<feature type="compositionally biased region" description="Polar residues" evidence="1">
    <location>
        <begin position="345"/>
        <end position="370"/>
    </location>
</feature>
<evidence type="ECO:0000313" key="3">
    <source>
        <dbReference type="Proteomes" id="UP000629468"/>
    </source>
</evidence>
<feature type="region of interest" description="Disordered" evidence="1">
    <location>
        <begin position="102"/>
        <end position="124"/>
    </location>
</feature>
<proteinExistence type="predicted"/>
<feature type="region of interest" description="Disordered" evidence="1">
    <location>
        <begin position="163"/>
        <end position="252"/>
    </location>
</feature>
<accession>A0A8H7EZ66</accession>
<feature type="compositionally biased region" description="Acidic residues" evidence="1">
    <location>
        <begin position="112"/>
        <end position="123"/>
    </location>
</feature>